<feature type="compositionally biased region" description="Polar residues" evidence="1">
    <location>
        <begin position="780"/>
        <end position="800"/>
    </location>
</feature>
<protein>
    <recommendedName>
        <fullName evidence="2">Atos-like conserved domain-containing protein</fullName>
    </recommendedName>
</protein>
<feature type="region of interest" description="Disordered" evidence="1">
    <location>
        <begin position="1"/>
        <end position="64"/>
    </location>
</feature>
<feature type="compositionally biased region" description="Polar residues" evidence="1">
    <location>
        <begin position="737"/>
        <end position="757"/>
    </location>
</feature>
<evidence type="ECO:0000256" key="1">
    <source>
        <dbReference type="SAM" id="MobiDB-lite"/>
    </source>
</evidence>
<proteinExistence type="predicted"/>
<dbReference type="eggNOG" id="KOG2306">
    <property type="taxonomic scope" value="Eukaryota"/>
</dbReference>
<feature type="domain" description="Atos-like conserved" evidence="2">
    <location>
        <begin position="159"/>
        <end position="239"/>
    </location>
</feature>
<dbReference type="PANTHER" id="PTHR13199">
    <property type="entry name" value="GH03947P"/>
    <property type="match status" value="1"/>
</dbReference>
<feature type="region of interest" description="Disordered" evidence="1">
    <location>
        <begin position="706"/>
        <end position="800"/>
    </location>
</feature>
<feature type="region of interest" description="Disordered" evidence="1">
    <location>
        <begin position="323"/>
        <end position="352"/>
    </location>
</feature>
<keyword evidence="4" id="KW-1185">Reference proteome</keyword>
<feature type="compositionally biased region" description="Basic and acidic residues" evidence="1">
    <location>
        <begin position="723"/>
        <end position="734"/>
    </location>
</feature>
<feature type="compositionally biased region" description="Basic and acidic residues" evidence="1">
    <location>
        <begin position="379"/>
        <end position="404"/>
    </location>
</feature>
<sequence length="800" mass="85956">MSFYSAFPTSPLSRSARISETSVESQASPDVQSKRPIVYGKSSSPLAFGSASRRFSDTKSFDGDPMELAPMNPLGASRGVYSAAPSSRHVSGPARLMRNPFAPSGSAALNNPFDDGSDANAISPPMPSSSFTRTVNARRRSSGLSSISASSPTPNFGSLVGSFQESLLRGRMSMPASKPLIFDAEIGVLGMGRCKPSLRCPAHLNVQFPAHFYDFHAFDAPSASSLSAGSTAALGSPYVGTIDLEAHYHNTLLSERLQALSTGRSEQAEQIDLPAFPGYAVPPKGQIQLIVKYPDLNAVKLFLVPYDLTDMQPGTKTFVRQKTVARPSSTNDDVATNVDQDGQLGIRSTPSNVRATPAKEALRFAIHLQFCCPPAKDAHHDDHQAGFDGSESHRFRPHDQTIRDRAKKNTNGKTPKSPRIYLHKTIRLVFGARALDSSEKLVDHIETPGQGAQRFSTYCGPEEEWEHLRHQVKAARCSAERFRSLSLADSSSSSLELAVSNVPSNGLGIAIQSTLPHAARSNADVGQHAQGGVMPLNSDPNGERWLSSGSFAQQSEIDHASERSAQLPSATPWGPSSRESSFGVPAQHWPQSANHDQHDVHQLARSLAASRLTEALASSRDAAALANESAAQTSRRSRTPESAKPSIESDPTEAQQVRAAVLAAARPSRLRSASTASLSEARVQSISALGRLEEADSNAKQINSLSADSPFSRRSSKLSTALAKDRPSLIRKLSEQFARSHTPSPTSSPNLKPTTPMRQADEEPVELTVDDPDGVGGYNFRSTPNTLVRNCSQQSSRSIR</sequence>
<evidence type="ECO:0000313" key="4">
    <source>
        <dbReference type="Proteomes" id="UP000014071"/>
    </source>
</evidence>
<feature type="compositionally biased region" description="Polar residues" evidence="1">
    <location>
        <begin position="7"/>
        <end position="31"/>
    </location>
</feature>
<dbReference type="GeneID" id="24107285"/>
<name>R9P028_PSEHS</name>
<feature type="region of interest" description="Disordered" evidence="1">
    <location>
        <begin position="379"/>
        <end position="417"/>
    </location>
</feature>
<evidence type="ECO:0000259" key="2">
    <source>
        <dbReference type="SMART" id="SM01177"/>
    </source>
</evidence>
<dbReference type="InterPro" id="IPR033473">
    <property type="entry name" value="Atos-like_C"/>
</dbReference>
<dbReference type="InterPro" id="IPR051506">
    <property type="entry name" value="ATOS_Transcription_Regulators"/>
</dbReference>
<accession>R9P028</accession>
<dbReference type="InterPro" id="IPR025261">
    <property type="entry name" value="Atos-like_cons_dom"/>
</dbReference>
<feature type="region of interest" description="Disordered" evidence="1">
    <location>
        <begin position="623"/>
        <end position="655"/>
    </location>
</feature>
<dbReference type="Pfam" id="PF13889">
    <property type="entry name" value="Chromosome_seg"/>
    <property type="match status" value="1"/>
</dbReference>
<organism evidence="3 4">
    <name type="scientific">Pseudozyma hubeiensis (strain SY62)</name>
    <name type="common">Yeast</name>
    <dbReference type="NCBI Taxonomy" id="1305764"/>
    <lineage>
        <taxon>Eukaryota</taxon>
        <taxon>Fungi</taxon>
        <taxon>Dikarya</taxon>
        <taxon>Basidiomycota</taxon>
        <taxon>Ustilaginomycotina</taxon>
        <taxon>Ustilaginomycetes</taxon>
        <taxon>Ustilaginales</taxon>
        <taxon>Ustilaginaceae</taxon>
        <taxon>Pseudozyma</taxon>
    </lineage>
</organism>
<feature type="compositionally biased region" description="Polar residues" evidence="1">
    <location>
        <begin position="706"/>
        <end position="719"/>
    </location>
</feature>
<reference evidence="4" key="1">
    <citation type="journal article" date="2013" name="Genome Announc.">
        <title>Draft genome sequence of the basidiomycetous yeast-like fungus Pseudozyma hubeiensis SY62, which produces an abundant amount of the biosurfactant mannosylerythritol lipids.</title>
        <authorList>
            <person name="Konishi M."/>
            <person name="Hatada Y."/>
            <person name="Horiuchi J."/>
        </authorList>
    </citation>
    <scope>NUCLEOTIDE SEQUENCE [LARGE SCALE GENOMIC DNA]</scope>
    <source>
        <strain evidence="4">SY62</strain>
    </source>
</reference>
<dbReference type="Pfam" id="PF13915">
    <property type="entry name" value="DUF4210"/>
    <property type="match status" value="1"/>
</dbReference>
<dbReference type="AlphaFoldDB" id="R9P028"/>
<dbReference type="PANTHER" id="PTHR13199:SF11">
    <property type="entry name" value="PROTEIN ATOSSA"/>
    <property type="match status" value="1"/>
</dbReference>
<feature type="region of interest" description="Disordered" evidence="1">
    <location>
        <begin position="521"/>
        <end position="602"/>
    </location>
</feature>
<dbReference type="RefSeq" id="XP_012188006.1">
    <property type="nucleotide sequence ID" value="XM_012332616.1"/>
</dbReference>
<dbReference type="EMBL" id="DF238784">
    <property type="protein sequence ID" value="GAC94419.1"/>
    <property type="molecule type" value="Genomic_DNA"/>
</dbReference>
<evidence type="ECO:0000313" key="3">
    <source>
        <dbReference type="EMBL" id="GAC94419.1"/>
    </source>
</evidence>
<dbReference type="HOGENOM" id="CLU_375598_0_0_1"/>
<dbReference type="OrthoDB" id="8625101at2759"/>
<gene>
    <name evidence="3" type="ORF">PHSY_001990</name>
</gene>
<feature type="region of interest" description="Disordered" evidence="1">
    <location>
        <begin position="107"/>
        <end position="137"/>
    </location>
</feature>
<dbReference type="SMART" id="SM01177">
    <property type="entry name" value="DUF4210"/>
    <property type="match status" value="1"/>
</dbReference>
<feature type="compositionally biased region" description="Acidic residues" evidence="1">
    <location>
        <begin position="762"/>
        <end position="773"/>
    </location>
</feature>
<dbReference type="Proteomes" id="UP000014071">
    <property type="component" value="Unassembled WGS sequence"/>
</dbReference>